<evidence type="ECO:0000256" key="4">
    <source>
        <dbReference type="ARBA" id="ARBA00022833"/>
    </source>
</evidence>
<dbReference type="InterPro" id="IPR000679">
    <property type="entry name" value="Znf_GATA"/>
</dbReference>
<dbReference type="InterPro" id="IPR039355">
    <property type="entry name" value="Transcription_factor_GATA"/>
</dbReference>
<evidence type="ECO:0000256" key="9">
    <source>
        <dbReference type="SAM" id="MobiDB-lite"/>
    </source>
</evidence>
<evidence type="ECO:0000313" key="11">
    <source>
        <dbReference type="EMBL" id="KAJ6217937.1"/>
    </source>
</evidence>
<evidence type="ECO:0000256" key="5">
    <source>
        <dbReference type="ARBA" id="ARBA00023015"/>
    </source>
</evidence>
<dbReference type="CDD" id="cd00202">
    <property type="entry name" value="ZnF_GATA"/>
    <property type="match status" value="2"/>
</dbReference>
<sequence length="1154" mass="127062">MLTYVTSSVQCLPKIDFQLNFYFFFGVRLSLGQIIKTTTSSLSSLVRPTYTSPATSKYAAIVPVVPKSGAVITGETLSSNKSPIKLTVNSSNIKVSGTSIIAPKVHSSNVNDQSNNLIRTIRKINITKSLPPVLKVSPQSQQQQQQQQQRQNTQNLQPQAEQQQKTILNQPNPIKSSLITTNVSPPKKSSPCFIVLGPDGKQLVLNSDEVQQVLKSRKDTNNQQPSTILKSPPQQTSISPQNSTKVSILRGRIIKSPSTTIVTPTKSIPIINGIDPVKIDLNKTEIKLKSDSIDATKIILKPKSSINKGELKSESDNTTKKIILKPESFKTKVESKVELNETNVQLKQESVKVNVKLKPLSNITKIDLKPTTFETKVDCSESQSGPTVVTVDPSDLDIEECFPDYIDTEKESSLLDKQNKEPSEPEIIDLVDSSTSQSVYSLTLSPSQSLSPPPLDESESVQQLKPNLFDCDIPNFEFLPTESLPPVPDFEDDYEYENCCDFINPQVVIHVDKEKEDDNHRNDDYDDNNNNEHQQKFNDDQDSSDSVIELEYTKVDQSQTLDDLKNCNGQFIIGQTVPHQRVQISPKLSLILDSNNSSPNKLLPIKSVSTSEVLTNRTNNNSTNSSAVNDQTTCVIKLINSNGKTKPIIVKSFVKPNVNSVNNTNTPDTITKVETHLATAAAATATESNQAGSKVLSTTTHPVIVKVDHQKVFNDSQDKDRMATTLALMLNQGQTNSSTSTTTTTTSTIISSGRSQTITSASLDQSNSDATTNSILQQHQQLLKNMPASGFNAAIAHSLNESFSNFDSNNSEMIGRSMISMMAAASSSGDNESSSHDDSFGELNDSLTKLERECVNCGTTNTSQWRTNGSGHYLCNACGLYKKYNGEDRPPASIQQPRKRTVKTRDVQCTNCGVNKSSEWRRNVRGEIVCNACGLYYKLHNRDRPIHMRRDFIAHRKRTPNTQNAQKMQALKRAHEAAMENPNLDDYEGRNMIRLISGDQKKIQMIPIELNSIVSVKTVPKSQPNNNNSINNNRMDEDLEENDQKRIKLSPQPSSVSNEPIQFWSADSPSASILSSGSSNETDANGSGFGSSGNGSGKKRKQSCPKKIVGNYDSTSANAEVKVESDDQSQSEIPISNEPDHDDNDMENVSIQSA</sequence>
<comment type="caution">
    <text evidence="11">The sequence shown here is derived from an EMBL/GenBank/DDBJ whole genome shotgun (WGS) entry which is preliminary data.</text>
</comment>
<feature type="region of interest" description="Disordered" evidence="9">
    <location>
        <begin position="215"/>
        <end position="244"/>
    </location>
</feature>
<dbReference type="SUPFAM" id="SSF57716">
    <property type="entry name" value="Glucocorticoid receptor-like (DNA-binding domain)"/>
    <property type="match status" value="2"/>
</dbReference>
<keyword evidence="12" id="KW-1185">Reference proteome</keyword>
<dbReference type="PANTHER" id="PTHR10071">
    <property type="entry name" value="TRANSCRIPTION FACTOR GATA FAMILY MEMBER"/>
    <property type="match status" value="1"/>
</dbReference>
<feature type="compositionally biased region" description="Gly residues" evidence="9">
    <location>
        <begin position="1087"/>
        <end position="1096"/>
    </location>
</feature>
<dbReference type="GO" id="GO:0000981">
    <property type="term" value="F:DNA-binding transcription factor activity, RNA polymerase II-specific"/>
    <property type="evidence" value="ECO:0007669"/>
    <property type="project" value="TreeGrafter"/>
</dbReference>
<keyword evidence="7" id="KW-0539">Nucleus</keyword>
<feature type="domain" description="GATA-type" evidence="10">
    <location>
        <begin position="848"/>
        <end position="905"/>
    </location>
</feature>
<dbReference type="PROSITE" id="PS00344">
    <property type="entry name" value="GATA_ZN_FINGER_1"/>
    <property type="match status" value="2"/>
</dbReference>
<keyword evidence="3 8" id="KW-0863">Zinc-finger</keyword>
<accession>A0A9Q0M5R3</accession>
<dbReference type="GO" id="GO:0000122">
    <property type="term" value="P:negative regulation of transcription by RNA polymerase II"/>
    <property type="evidence" value="ECO:0007669"/>
    <property type="project" value="TreeGrafter"/>
</dbReference>
<proteinExistence type="predicted"/>
<feature type="region of interest" description="Disordered" evidence="9">
    <location>
        <begin position="1019"/>
        <end position="1154"/>
    </location>
</feature>
<keyword evidence="4" id="KW-0862">Zinc</keyword>
<keyword evidence="2" id="KW-0479">Metal-binding</keyword>
<dbReference type="InterPro" id="IPR013088">
    <property type="entry name" value="Znf_NHR/GATA"/>
</dbReference>
<comment type="subcellular location">
    <subcellularLocation>
        <location evidence="1">Nucleus</location>
    </subcellularLocation>
</comment>
<keyword evidence="5" id="KW-0805">Transcription regulation</keyword>
<evidence type="ECO:0000256" key="2">
    <source>
        <dbReference type="ARBA" id="ARBA00022723"/>
    </source>
</evidence>
<evidence type="ECO:0000256" key="7">
    <source>
        <dbReference type="ARBA" id="ARBA00023242"/>
    </source>
</evidence>
<dbReference type="PRINTS" id="PR00619">
    <property type="entry name" value="GATAZNFINGER"/>
</dbReference>
<feature type="compositionally biased region" description="Polar residues" evidence="9">
    <location>
        <begin position="221"/>
        <end position="244"/>
    </location>
</feature>
<feature type="region of interest" description="Disordered" evidence="9">
    <location>
        <begin position="516"/>
        <end position="545"/>
    </location>
</feature>
<organism evidence="11 12">
    <name type="scientific">Blomia tropicalis</name>
    <name type="common">Mite</name>
    <dbReference type="NCBI Taxonomy" id="40697"/>
    <lineage>
        <taxon>Eukaryota</taxon>
        <taxon>Metazoa</taxon>
        <taxon>Ecdysozoa</taxon>
        <taxon>Arthropoda</taxon>
        <taxon>Chelicerata</taxon>
        <taxon>Arachnida</taxon>
        <taxon>Acari</taxon>
        <taxon>Acariformes</taxon>
        <taxon>Sarcoptiformes</taxon>
        <taxon>Astigmata</taxon>
        <taxon>Glycyphagoidea</taxon>
        <taxon>Echimyopodidae</taxon>
        <taxon>Blomia</taxon>
    </lineage>
</organism>
<dbReference type="GO" id="GO:0045944">
    <property type="term" value="P:positive regulation of transcription by RNA polymerase II"/>
    <property type="evidence" value="ECO:0007669"/>
    <property type="project" value="TreeGrafter"/>
</dbReference>
<dbReference type="PANTHER" id="PTHR10071:SF337">
    <property type="entry name" value="GATA-BINDING FACTOR A"/>
    <property type="match status" value="1"/>
</dbReference>
<evidence type="ECO:0000256" key="1">
    <source>
        <dbReference type="ARBA" id="ARBA00004123"/>
    </source>
</evidence>
<feature type="domain" description="GATA-type" evidence="10">
    <location>
        <begin position="903"/>
        <end position="956"/>
    </location>
</feature>
<evidence type="ECO:0000256" key="8">
    <source>
        <dbReference type="PROSITE-ProRule" id="PRU00094"/>
    </source>
</evidence>
<dbReference type="EMBL" id="JAPWDV010000003">
    <property type="protein sequence ID" value="KAJ6217937.1"/>
    <property type="molecule type" value="Genomic_DNA"/>
</dbReference>
<evidence type="ECO:0000256" key="6">
    <source>
        <dbReference type="ARBA" id="ARBA00023163"/>
    </source>
</evidence>
<protein>
    <recommendedName>
        <fullName evidence="10">GATA-type domain-containing protein</fullName>
    </recommendedName>
</protein>
<dbReference type="GO" id="GO:0005634">
    <property type="term" value="C:nucleus"/>
    <property type="evidence" value="ECO:0007669"/>
    <property type="project" value="UniProtKB-SubCell"/>
</dbReference>
<feature type="region of interest" description="Disordered" evidence="9">
    <location>
        <begin position="134"/>
        <end position="187"/>
    </location>
</feature>
<keyword evidence="6" id="KW-0804">Transcription</keyword>
<name>A0A9Q0M5R3_BLOTA</name>
<dbReference type="Gene3D" id="3.30.50.10">
    <property type="entry name" value="Erythroid Transcription Factor GATA-1, subunit A"/>
    <property type="match status" value="2"/>
</dbReference>
<dbReference type="GO" id="GO:0045165">
    <property type="term" value="P:cell fate commitment"/>
    <property type="evidence" value="ECO:0007669"/>
    <property type="project" value="TreeGrafter"/>
</dbReference>
<dbReference type="GO" id="GO:0000978">
    <property type="term" value="F:RNA polymerase II cis-regulatory region sequence-specific DNA binding"/>
    <property type="evidence" value="ECO:0007669"/>
    <property type="project" value="TreeGrafter"/>
</dbReference>
<feature type="compositionally biased region" description="Polar residues" evidence="9">
    <location>
        <begin position="160"/>
        <end position="184"/>
    </location>
</feature>
<feature type="compositionally biased region" description="Low complexity" evidence="9">
    <location>
        <begin position="139"/>
        <end position="159"/>
    </location>
</feature>
<feature type="compositionally biased region" description="Polar residues" evidence="9">
    <location>
        <begin position="1051"/>
        <end position="1060"/>
    </location>
</feature>
<dbReference type="Proteomes" id="UP001142055">
    <property type="component" value="Chromosome 3"/>
</dbReference>
<dbReference type="PROSITE" id="PS50114">
    <property type="entry name" value="GATA_ZN_FINGER_2"/>
    <property type="match status" value="2"/>
</dbReference>
<evidence type="ECO:0000259" key="10">
    <source>
        <dbReference type="PROSITE" id="PS50114"/>
    </source>
</evidence>
<dbReference type="GO" id="GO:0008270">
    <property type="term" value="F:zinc ion binding"/>
    <property type="evidence" value="ECO:0007669"/>
    <property type="project" value="UniProtKB-KW"/>
</dbReference>
<gene>
    <name evidence="11" type="ORF">RDWZM_009094</name>
</gene>
<reference evidence="11" key="1">
    <citation type="submission" date="2022-12" db="EMBL/GenBank/DDBJ databases">
        <title>Genome assemblies of Blomia tropicalis.</title>
        <authorList>
            <person name="Cui Y."/>
        </authorList>
    </citation>
    <scope>NUCLEOTIDE SEQUENCE</scope>
    <source>
        <tissue evidence="11">Adult mites</tissue>
    </source>
</reference>
<feature type="compositionally biased region" description="Low complexity" evidence="9">
    <location>
        <begin position="1065"/>
        <end position="1079"/>
    </location>
</feature>
<dbReference type="Pfam" id="PF00320">
    <property type="entry name" value="GATA"/>
    <property type="match status" value="2"/>
</dbReference>
<dbReference type="AlphaFoldDB" id="A0A9Q0M5R3"/>
<dbReference type="SMART" id="SM00401">
    <property type="entry name" value="ZnF_GATA"/>
    <property type="match status" value="2"/>
</dbReference>
<evidence type="ECO:0000256" key="3">
    <source>
        <dbReference type="ARBA" id="ARBA00022771"/>
    </source>
</evidence>
<evidence type="ECO:0000313" key="12">
    <source>
        <dbReference type="Proteomes" id="UP001142055"/>
    </source>
</evidence>